<proteinExistence type="predicted"/>
<accession>A0A0M9FPC8</accession>
<dbReference type="GeneID" id="26910242"/>
<sequence length="75" mass="8594">MRLQQQRWLPAERRSVAMSRAQHSAHRASSDVVSPPLPQRSHGNSQRRRAGVKKGYERELTLVGSLLRGRRTPPR</sequence>
<comment type="caution">
    <text evidence="2">The sequence shown here is derived from an EMBL/GenBank/DDBJ whole genome shotgun (WGS) entry which is preliminary data.</text>
</comment>
<dbReference type="RefSeq" id="XP_015651682.1">
    <property type="nucleotide sequence ID" value="XM_015809642.1"/>
</dbReference>
<keyword evidence="3" id="KW-1185">Reference proteome</keyword>
<protein>
    <submittedName>
        <fullName evidence="2">Uncharacterized protein</fullName>
    </submittedName>
</protein>
<feature type="region of interest" description="Disordered" evidence="1">
    <location>
        <begin position="1"/>
        <end position="55"/>
    </location>
</feature>
<evidence type="ECO:0000256" key="1">
    <source>
        <dbReference type="SAM" id="MobiDB-lite"/>
    </source>
</evidence>
<dbReference type="EMBL" id="LGTL01000038">
    <property type="protein sequence ID" value="KPA73243.1"/>
    <property type="molecule type" value="Genomic_DNA"/>
</dbReference>
<dbReference type="Proteomes" id="UP000037923">
    <property type="component" value="Unassembled WGS sequence"/>
</dbReference>
<organism evidence="2 3">
    <name type="scientific">Leptomonas pyrrhocoris</name>
    <name type="common">Firebug parasite</name>
    <dbReference type="NCBI Taxonomy" id="157538"/>
    <lineage>
        <taxon>Eukaryota</taxon>
        <taxon>Discoba</taxon>
        <taxon>Euglenozoa</taxon>
        <taxon>Kinetoplastea</taxon>
        <taxon>Metakinetoplastina</taxon>
        <taxon>Trypanosomatida</taxon>
        <taxon>Trypanosomatidae</taxon>
        <taxon>Leishmaniinae</taxon>
        <taxon>Leptomonas</taxon>
    </lineage>
</organism>
<reference evidence="2 3" key="1">
    <citation type="submission" date="2015-07" db="EMBL/GenBank/DDBJ databases">
        <title>High-quality genome of monoxenous trypanosomatid Leptomonas pyrrhocoris.</title>
        <authorList>
            <person name="Flegontov P."/>
            <person name="Butenko A."/>
            <person name="Firsov S."/>
            <person name="Vlcek C."/>
            <person name="Logacheva M.D."/>
            <person name="Field M."/>
            <person name="Filatov D."/>
            <person name="Flegontova O."/>
            <person name="Gerasimov E."/>
            <person name="Jackson A.P."/>
            <person name="Kelly S."/>
            <person name="Opperdoes F."/>
            <person name="O'Reilly A."/>
            <person name="Votypka J."/>
            <person name="Yurchenko V."/>
            <person name="Lukes J."/>
        </authorList>
    </citation>
    <scope>NUCLEOTIDE SEQUENCE [LARGE SCALE GENOMIC DNA]</scope>
    <source>
        <strain evidence="2">H10</strain>
    </source>
</reference>
<evidence type="ECO:0000313" key="3">
    <source>
        <dbReference type="Proteomes" id="UP000037923"/>
    </source>
</evidence>
<name>A0A0M9FPC8_LEPPY</name>
<dbReference type="VEuPathDB" id="TriTrypDB:LpyrH10_38_0010"/>
<evidence type="ECO:0000313" key="2">
    <source>
        <dbReference type="EMBL" id="KPA73243.1"/>
    </source>
</evidence>
<dbReference type="AlphaFoldDB" id="A0A0M9FPC8"/>
<gene>
    <name evidence="2" type="ORF">ABB37_09962</name>
</gene>